<sequence length="263" mass="30774">MIGFTWTPFLNTQSIKLPILFSLLLTSFFAPLPAYAAAENQNQNQEITIVSEAWTDATHKDGSGLYFDIMREVFEPLGYKLNFLTTTYSRSVYLVQSKKMHAFLGSYIDEQENVLYPYWHFDAEQVAAVYKYTVIPEWQGEQSLHGKTVAWVKGYDYNEYMGTTVNIREVKSRRQGLTMLYSDRLDALIDARSEIEEEFEKGNIDRNAFIISNFIDLKLYPAFTNTPQGEELRRLYDEGFEELLHSGKLKTMFEDYEWDYFPF</sequence>
<name>A0ABT5R132_9GAMM</name>
<keyword evidence="4" id="KW-1185">Reference proteome</keyword>
<dbReference type="EMBL" id="JAJUBC010000013">
    <property type="protein sequence ID" value="MDD1793974.1"/>
    <property type="molecule type" value="Genomic_DNA"/>
</dbReference>
<gene>
    <name evidence="3" type="ORF">LRP50_12605</name>
</gene>
<proteinExistence type="inferred from homology"/>
<feature type="chain" id="PRO_5045761191" evidence="2">
    <location>
        <begin position="37"/>
        <end position="263"/>
    </location>
</feature>
<dbReference type="PANTHER" id="PTHR35936">
    <property type="entry name" value="MEMBRANE-BOUND LYTIC MUREIN TRANSGLYCOSYLASE F"/>
    <property type="match status" value="1"/>
</dbReference>
<protein>
    <submittedName>
        <fullName evidence="3">Transporter substrate-binding domain-containing protein</fullName>
    </submittedName>
</protein>
<keyword evidence="2" id="KW-0732">Signal</keyword>
<dbReference type="PANTHER" id="PTHR35936:SF6">
    <property type="entry name" value="AMINO ACID ABC TRANSPORTER SUBSTRATE-BINDING PAAT FAMILY PROTEIN"/>
    <property type="match status" value="1"/>
</dbReference>
<reference evidence="3" key="1">
    <citation type="submission" date="2021-12" db="EMBL/GenBank/DDBJ databases">
        <title>Enterovibrio ZSDZ35 sp. nov. and Enterovibrio ZSDZ42 sp. nov., isolated from coastal seawater in Qingdao.</title>
        <authorList>
            <person name="Zhang P."/>
        </authorList>
    </citation>
    <scope>NUCLEOTIDE SEQUENCE</scope>
    <source>
        <strain evidence="3">ZSDZ42</strain>
    </source>
</reference>
<comment type="similarity">
    <text evidence="1">Belongs to the bacterial solute-binding protein 3 family.</text>
</comment>
<feature type="signal peptide" evidence="2">
    <location>
        <begin position="1"/>
        <end position="36"/>
    </location>
</feature>
<evidence type="ECO:0000256" key="2">
    <source>
        <dbReference type="SAM" id="SignalP"/>
    </source>
</evidence>
<dbReference type="Proteomes" id="UP001149400">
    <property type="component" value="Unassembled WGS sequence"/>
</dbReference>
<evidence type="ECO:0000313" key="4">
    <source>
        <dbReference type="Proteomes" id="UP001149400"/>
    </source>
</evidence>
<evidence type="ECO:0000313" key="3">
    <source>
        <dbReference type="EMBL" id="MDD1793974.1"/>
    </source>
</evidence>
<dbReference type="Gene3D" id="3.40.190.10">
    <property type="entry name" value="Periplasmic binding protein-like II"/>
    <property type="match status" value="2"/>
</dbReference>
<organism evidence="3 4">
    <name type="scientific">Enterovibrio gelatinilyticus</name>
    <dbReference type="NCBI Taxonomy" id="2899819"/>
    <lineage>
        <taxon>Bacteria</taxon>
        <taxon>Pseudomonadati</taxon>
        <taxon>Pseudomonadota</taxon>
        <taxon>Gammaproteobacteria</taxon>
        <taxon>Vibrionales</taxon>
        <taxon>Vibrionaceae</taxon>
        <taxon>Enterovibrio</taxon>
    </lineage>
</organism>
<accession>A0ABT5R132</accession>
<evidence type="ECO:0000256" key="1">
    <source>
        <dbReference type="ARBA" id="ARBA00010333"/>
    </source>
</evidence>
<comment type="caution">
    <text evidence="3">The sequence shown here is derived from an EMBL/GenBank/DDBJ whole genome shotgun (WGS) entry which is preliminary data.</text>
</comment>
<dbReference type="RefSeq" id="WP_274164819.1">
    <property type="nucleotide sequence ID" value="NZ_JAJUBC010000013.1"/>
</dbReference>
<dbReference type="SUPFAM" id="SSF53850">
    <property type="entry name" value="Periplasmic binding protein-like II"/>
    <property type="match status" value="1"/>
</dbReference>